<dbReference type="GO" id="GO:0044550">
    <property type="term" value="P:secondary metabolite biosynthetic process"/>
    <property type="evidence" value="ECO:0007669"/>
    <property type="project" value="TreeGrafter"/>
</dbReference>
<comment type="caution">
    <text evidence="5">The sequence shown here is derived from an EMBL/GenBank/DDBJ whole genome shotgun (WGS) entry which is preliminary data.</text>
</comment>
<dbReference type="Pfam" id="PF00109">
    <property type="entry name" value="ketoacyl-synt"/>
    <property type="match status" value="1"/>
</dbReference>
<dbReference type="InterPro" id="IPR050091">
    <property type="entry name" value="PKS_NRPS_Biosynth_Enz"/>
</dbReference>
<evidence type="ECO:0000259" key="4">
    <source>
        <dbReference type="PROSITE" id="PS52004"/>
    </source>
</evidence>
<dbReference type="Proteomes" id="UP000829685">
    <property type="component" value="Unassembled WGS sequence"/>
</dbReference>
<keyword evidence="3" id="KW-0808">Transferase</keyword>
<feature type="domain" description="Ketosynthase family 3 (KS3)" evidence="4">
    <location>
        <begin position="2"/>
        <end position="214"/>
    </location>
</feature>
<dbReference type="GO" id="GO:0006633">
    <property type="term" value="P:fatty acid biosynthetic process"/>
    <property type="evidence" value="ECO:0007669"/>
    <property type="project" value="TreeGrafter"/>
</dbReference>
<evidence type="ECO:0000313" key="6">
    <source>
        <dbReference type="Proteomes" id="UP000829685"/>
    </source>
</evidence>
<reference evidence="5" key="1">
    <citation type="submission" date="2021-03" db="EMBL/GenBank/DDBJ databases">
        <title>Revisited historic fungal species revealed as producer of novel bioactive compounds through whole genome sequencing and comparative genomics.</title>
        <authorList>
            <person name="Vignolle G.A."/>
            <person name="Hochenegger N."/>
            <person name="Mach R.L."/>
            <person name="Mach-Aigner A.R."/>
            <person name="Javad Rahimi M."/>
            <person name="Salim K.A."/>
            <person name="Chan C.M."/>
            <person name="Lim L.B.L."/>
            <person name="Cai F."/>
            <person name="Druzhinina I.S."/>
            <person name="U'Ren J.M."/>
            <person name="Derntl C."/>
        </authorList>
    </citation>
    <scope>NUCLEOTIDE SEQUENCE</scope>
    <source>
        <strain evidence="5">TUCIM 5799</strain>
    </source>
</reference>
<protein>
    <recommendedName>
        <fullName evidence="4">Ketosynthase family 3 (KS3) domain-containing protein</fullName>
    </recommendedName>
</protein>
<dbReference type="GO" id="GO:0004312">
    <property type="term" value="F:fatty acid synthase activity"/>
    <property type="evidence" value="ECO:0007669"/>
    <property type="project" value="TreeGrafter"/>
</dbReference>
<dbReference type="CDD" id="cd00833">
    <property type="entry name" value="PKS"/>
    <property type="match status" value="1"/>
</dbReference>
<dbReference type="PROSITE" id="PS52004">
    <property type="entry name" value="KS3_2"/>
    <property type="match status" value="1"/>
</dbReference>
<dbReference type="InterPro" id="IPR016039">
    <property type="entry name" value="Thiolase-like"/>
</dbReference>
<dbReference type="Gene3D" id="3.40.47.10">
    <property type="match status" value="1"/>
</dbReference>
<dbReference type="PANTHER" id="PTHR43775">
    <property type="entry name" value="FATTY ACID SYNTHASE"/>
    <property type="match status" value="1"/>
</dbReference>
<evidence type="ECO:0000256" key="1">
    <source>
        <dbReference type="ARBA" id="ARBA00022450"/>
    </source>
</evidence>
<evidence type="ECO:0000313" key="5">
    <source>
        <dbReference type="EMBL" id="KAI1868756.1"/>
    </source>
</evidence>
<evidence type="ECO:0000256" key="3">
    <source>
        <dbReference type="ARBA" id="ARBA00022679"/>
    </source>
</evidence>
<proteinExistence type="predicted"/>
<dbReference type="InterPro" id="IPR014030">
    <property type="entry name" value="Ketoacyl_synth_N"/>
</dbReference>
<dbReference type="PANTHER" id="PTHR43775:SF20">
    <property type="entry name" value="HYBRID PKS-NRPS SYNTHETASE APDA"/>
    <property type="match status" value="1"/>
</dbReference>
<accession>A0A9P9WKZ8</accession>
<keyword evidence="6" id="KW-1185">Reference proteome</keyword>
<evidence type="ECO:0000256" key="2">
    <source>
        <dbReference type="ARBA" id="ARBA00022553"/>
    </source>
</evidence>
<keyword evidence="2" id="KW-0597">Phosphoprotein</keyword>
<dbReference type="EMBL" id="JAFIMR010000016">
    <property type="protein sequence ID" value="KAI1868756.1"/>
    <property type="molecule type" value="Genomic_DNA"/>
</dbReference>
<dbReference type="SMART" id="SM00825">
    <property type="entry name" value="PKS_KS"/>
    <property type="match status" value="1"/>
</dbReference>
<name>A0A9P9WKZ8_9PEZI</name>
<dbReference type="AlphaFoldDB" id="A0A9P9WKZ8"/>
<gene>
    <name evidence="5" type="ORF">JX265_006735</name>
</gene>
<organism evidence="5 6">
    <name type="scientific">Neoarthrinium moseri</name>
    <dbReference type="NCBI Taxonomy" id="1658444"/>
    <lineage>
        <taxon>Eukaryota</taxon>
        <taxon>Fungi</taxon>
        <taxon>Dikarya</taxon>
        <taxon>Ascomycota</taxon>
        <taxon>Pezizomycotina</taxon>
        <taxon>Sordariomycetes</taxon>
        <taxon>Xylariomycetidae</taxon>
        <taxon>Amphisphaeriales</taxon>
        <taxon>Apiosporaceae</taxon>
        <taxon>Neoarthrinium</taxon>
    </lineage>
</organism>
<dbReference type="SUPFAM" id="SSF53901">
    <property type="entry name" value="Thiolase-like"/>
    <property type="match status" value="1"/>
</dbReference>
<keyword evidence="1" id="KW-0596">Phosphopantetheine</keyword>
<dbReference type="InterPro" id="IPR020841">
    <property type="entry name" value="PKS_Beta-ketoAc_synthase_dom"/>
</dbReference>
<sequence length="214" mass="23658">MTEPIAVIGSGCRLPESVTTPSELWSLLKDPRDILTRIPASRFHSQGFYHSNGQHHGHSNVTNSYFLSTDDSSHRCFDAKFFNVRPAEAVVMDPQIRLLLEVVYEALDSGGLPLEDLRGSDTAVYVGLMMGDYERLMLRDEDTIGQYYVTGTTRSLASNRISNFFDWHGPSITMDTACGSSLAAVHHAIQQLRSGQSRVAIAAGANIILDPHQY</sequence>